<dbReference type="KEGG" id="aab:A4R43_24130"/>
<dbReference type="EMBL" id="CP015163">
    <property type="protein sequence ID" value="AXB45207.1"/>
    <property type="molecule type" value="Genomic_DNA"/>
</dbReference>
<dbReference type="GO" id="GO:0000976">
    <property type="term" value="F:transcription cis-regulatory region binding"/>
    <property type="evidence" value="ECO:0007669"/>
    <property type="project" value="TreeGrafter"/>
</dbReference>
<dbReference type="Pfam" id="PF18598">
    <property type="entry name" value="TetR_C_36"/>
    <property type="match status" value="1"/>
</dbReference>
<dbReference type="PANTHER" id="PTHR30055">
    <property type="entry name" value="HTH-TYPE TRANSCRIPTIONAL REGULATOR RUTR"/>
    <property type="match status" value="1"/>
</dbReference>
<dbReference type="Proteomes" id="UP000250434">
    <property type="component" value="Chromosome"/>
</dbReference>
<dbReference type="SUPFAM" id="SSF46689">
    <property type="entry name" value="Homeodomain-like"/>
    <property type="match status" value="1"/>
</dbReference>
<evidence type="ECO:0000313" key="4">
    <source>
        <dbReference type="Proteomes" id="UP000250434"/>
    </source>
</evidence>
<dbReference type="GO" id="GO:0003700">
    <property type="term" value="F:DNA-binding transcription factor activity"/>
    <property type="evidence" value="ECO:0007669"/>
    <property type="project" value="TreeGrafter"/>
</dbReference>
<dbReference type="InterPro" id="IPR050109">
    <property type="entry name" value="HTH-type_TetR-like_transc_reg"/>
</dbReference>
<dbReference type="OrthoDB" id="158903at2"/>
<keyword evidence="4" id="KW-1185">Reference proteome</keyword>
<feature type="domain" description="QsdR TetR regulatory C-terminal" evidence="2">
    <location>
        <begin position="81"/>
        <end position="191"/>
    </location>
</feature>
<gene>
    <name evidence="3" type="ORF">A4R43_24130</name>
</gene>
<dbReference type="InterPro" id="IPR009057">
    <property type="entry name" value="Homeodomain-like_sf"/>
</dbReference>
<evidence type="ECO:0000313" key="3">
    <source>
        <dbReference type="EMBL" id="AXB45207.1"/>
    </source>
</evidence>
<evidence type="ECO:0000256" key="1">
    <source>
        <dbReference type="ARBA" id="ARBA00023125"/>
    </source>
</evidence>
<dbReference type="InterPro" id="IPR041485">
    <property type="entry name" value="TetR_C_36"/>
</dbReference>
<accession>A0A344LAY3</accession>
<keyword evidence="1" id="KW-0238">DNA-binding</keyword>
<sequence length="191" mass="21472">MSCYVPYVVSTKPDVTDAFQLARQWFLAGRRIDMQELAAELKVGRATLFRWVGNREQLLGEVIWSITERTFDRHNRAVGGSGGARIAEVVGTYVRTVNNDGPFRAFLRREPERALRLLTTKASLVQRRTIAAVESMLTEEIDRGALEPPLPVHDLAYLIVRIAESFIYTDIISGEEPDADKAREAVAALLR</sequence>
<name>A0A344LAY3_9PSEU</name>
<protein>
    <submittedName>
        <fullName evidence="3">TetR family transcriptional regulator</fullName>
    </submittedName>
</protein>
<reference evidence="3 4" key="1">
    <citation type="submission" date="2016-04" db="EMBL/GenBank/DDBJ databases">
        <title>Complete genome sequence and analysis of deep-sea sediment isolate, Amycolatopsis sp. WP1.</title>
        <authorList>
            <person name="Wang H."/>
            <person name="Chen S."/>
            <person name="Wu Q."/>
        </authorList>
    </citation>
    <scope>NUCLEOTIDE SEQUENCE [LARGE SCALE GENOMIC DNA]</scope>
    <source>
        <strain evidence="3 4">WP1</strain>
    </source>
</reference>
<dbReference type="AlphaFoldDB" id="A0A344LAY3"/>
<proteinExistence type="predicted"/>
<evidence type="ECO:0000259" key="2">
    <source>
        <dbReference type="Pfam" id="PF18598"/>
    </source>
</evidence>
<dbReference type="Gene3D" id="1.10.357.10">
    <property type="entry name" value="Tetracycline Repressor, domain 2"/>
    <property type="match status" value="1"/>
</dbReference>
<organism evidence="3 4">
    <name type="scientific">Amycolatopsis albispora</name>
    <dbReference type="NCBI Taxonomy" id="1804986"/>
    <lineage>
        <taxon>Bacteria</taxon>
        <taxon>Bacillati</taxon>
        <taxon>Actinomycetota</taxon>
        <taxon>Actinomycetes</taxon>
        <taxon>Pseudonocardiales</taxon>
        <taxon>Pseudonocardiaceae</taxon>
        <taxon>Amycolatopsis</taxon>
    </lineage>
</organism>
<dbReference type="PANTHER" id="PTHR30055:SF146">
    <property type="entry name" value="HTH-TYPE TRANSCRIPTIONAL DUAL REGULATOR CECR"/>
    <property type="match status" value="1"/>
</dbReference>